<proteinExistence type="predicted"/>
<dbReference type="GO" id="GO:0009103">
    <property type="term" value="P:lipopolysaccharide biosynthetic process"/>
    <property type="evidence" value="ECO:0007669"/>
    <property type="project" value="TreeGrafter"/>
</dbReference>
<sequence length="703" mass="75816">MQHVTSPDELLGRTLAVGDVVIVVRCENGGNVSAAGLTSILLHAQASCPIVFLSPHPVPPHTVELIRGAEKKSRRTLFLVANPPGSSGAVTESNVADFFDFLAPADLIVVSAESIVGTEWDVRMIAAGRSSTTTATATALTSGTSIFGVGTTLGDSDEIADPSQVSAIAERIAQRSAKLRPYVPVAGAHCVYISRRALNVVSATTADLSVADGLWLDLSFRCAGVGLVNVLADDVFVSHPQGTELTARWDTVAYAESDALIRGFLAAGDLPYHRALKIARVAASGLRIVVDAERLSGGLNGTFEAAVSLCRALDEHADVNSIVWTASEQQSAGVKSTLAALQAQRPLHKTTFVSHRSIRLAGQFDVAFRPYQDFAAVEWPFIAELGARNVIWSLDLILNQVPQYSRGYENYRDHIGATEASFDRADGIAVLSAHVMRDALAFSHGAQANLLFVLPAGAPSSATQAPQEHAGLISSVSKHSTAVEDILVKKYIFVLGTDYPHKNISWARRIFERVSQLGWTGHLVFAGPTINSGNDTDDANDALTSQFRNRIHAVGRVTDEEREALFSHAQVVLFPTLTEGWGMIPFEASAAGCAPLATRAGGLDEITPQGVLTLTLADDATDAQTLFELLTTEKLRKKQLSLWQQESARHSWENSADILVAQFFALLGRPSRINPRDRDRYRAEDSLIPRAKLIDRVRHRFAN</sequence>
<name>A0A6J7FCC0_9ZZZZ</name>
<evidence type="ECO:0000313" key="2">
    <source>
        <dbReference type="EMBL" id="CAB4890620.1"/>
    </source>
</evidence>
<dbReference type="EMBL" id="CAFBMB010000014">
    <property type="protein sequence ID" value="CAB4890620.1"/>
    <property type="molecule type" value="Genomic_DNA"/>
</dbReference>
<dbReference type="GO" id="GO:0016757">
    <property type="term" value="F:glycosyltransferase activity"/>
    <property type="evidence" value="ECO:0007669"/>
    <property type="project" value="TreeGrafter"/>
</dbReference>
<gene>
    <name evidence="2" type="ORF">UFOPK3516_00335</name>
</gene>
<dbReference type="PANTHER" id="PTHR46401:SF2">
    <property type="entry name" value="GLYCOSYLTRANSFERASE WBBK-RELATED"/>
    <property type="match status" value="1"/>
</dbReference>
<dbReference type="Gene3D" id="3.40.50.2000">
    <property type="entry name" value="Glycogen Phosphorylase B"/>
    <property type="match status" value="1"/>
</dbReference>
<protein>
    <submittedName>
        <fullName evidence="2">Unannotated protein</fullName>
    </submittedName>
</protein>
<dbReference type="SUPFAM" id="SSF53756">
    <property type="entry name" value="UDP-Glycosyltransferase/glycogen phosphorylase"/>
    <property type="match status" value="1"/>
</dbReference>
<dbReference type="PANTHER" id="PTHR46401">
    <property type="entry name" value="GLYCOSYLTRANSFERASE WBBK-RELATED"/>
    <property type="match status" value="1"/>
</dbReference>
<organism evidence="2">
    <name type="scientific">freshwater metagenome</name>
    <dbReference type="NCBI Taxonomy" id="449393"/>
    <lineage>
        <taxon>unclassified sequences</taxon>
        <taxon>metagenomes</taxon>
        <taxon>ecological metagenomes</taxon>
    </lineage>
</organism>
<evidence type="ECO:0000256" key="1">
    <source>
        <dbReference type="ARBA" id="ARBA00022679"/>
    </source>
</evidence>
<reference evidence="2" key="1">
    <citation type="submission" date="2020-05" db="EMBL/GenBank/DDBJ databases">
        <authorList>
            <person name="Chiriac C."/>
            <person name="Salcher M."/>
            <person name="Ghai R."/>
            <person name="Kavagutti S V."/>
        </authorList>
    </citation>
    <scope>NUCLEOTIDE SEQUENCE</scope>
</reference>
<keyword evidence="1" id="KW-0808">Transferase</keyword>
<dbReference type="Pfam" id="PF13692">
    <property type="entry name" value="Glyco_trans_1_4"/>
    <property type="match status" value="1"/>
</dbReference>
<dbReference type="AlphaFoldDB" id="A0A6J7FCC0"/>
<accession>A0A6J7FCC0</accession>